<dbReference type="Proteomes" id="UP000515292">
    <property type="component" value="Chromosome"/>
</dbReference>
<dbReference type="KEGG" id="sand:H3309_08130"/>
<evidence type="ECO:0000256" key="2">
    <source>
        <dbReference type="ARBA" id="ARBA00012587"/>
    </source>
</evidence>
<feature type="chain" id="PRO_5029009061" description="peptidoglycan lytic exotransglycosylase" evidence="6">
    <location>
        <begin position="20"/>
        <end position="400"/>
    </location>
</feature>
<dbReference type="PROSITE" id="PS51257">
    <property type="entry name" value="PROKAR_LIPOPROTEIN"/>
    <property type="match status" value="1"/>
</dbReference>
<dbReference type="CDD" id="cd14668">
    <property type="entry name" value="mlta_B"/>
    <property type="match status" value="1"/>
</dbReference>
<reference evidence="8 9" key="1">
    <citation type="submission" date="2020-07" db="EMBL/GenBank/DDBJ databases">
        <title>Complete genome sequence for Sandaracinobacter sp. M6.</title>
        <authorList>
            <person name="Tang Y."/>
            <person name="Liu Q."/>
            <person name="Guo Z."/>
            <person name="Lei P."/>
            <person name="Huang B."/>
        </authorList>
    </citation>
    <scope>NUCLEOTIDE SEQUENCE [LARGE SCALE GENOMIC DNA]</scope>
    <source>
        <strain evidence="8 9">M6</strain>
    </source>
</reference>
<keyword evidence="6" id="KW-0732">Signal</keyword>
<organism evidence="8 9">
    <name type="scientific">Sandaracinobacteroides saxicola</name>
    <dbReference type="NCBI Taxonomy" id="2759707"/>
    <lineage>
        <taxon>Bacteria</taxon>
        <taxon>Pseudomonadati</taxon>
        <taxon>Pseudomonadota</taxon>
        <taxon>Alphaproteobacteria</taxon>
        <taxon>Sphingomonadales</taxon>
        <taxon>Sphingosinicellaceae</taxon>
        <taxon>Sandaracinobacteroides</taxon>
    </lineage>
</organism>
<evidence type="ECO:0000256" key="4">
    <source>
        <dbReference type="ARBA" id="ARBA00023316"/>
    </source>
</evidence>
<dbReference type="InterPro" id="IPR026044">
    <property type="entry name" value="MltA"/>
</dbReference>
<dbReference type="GO" id="GO:0009253">
    <property type="term" value="P:peptidoglycan catabolic process"/>
    <property type="evidence" value="ECO:0007669"/>
    <property type="project" value="TreeGrafter"/>
</dbReference>
<protein>
    <recommendedName>
        <fullName evidence="2">peptidoglycan lytic exotransglycosylase</fullName>
        <ecNumber evidence="2">4.2.2.n1</ecNumber>
    </recommendedName>
    <alternativeName>
        <fullName evidence="5">Murein hydrolase A</fullName>
    </alternativeName>
</protein>
<dbReference type="SMART" id="SM00925">
    <property type="entry name" value="MltA"/>
    <property type="match status" value="1"/>
</dbReference>
<sequence length="400" mass="41977">MRAGAVALLAATLTLAGCATRPQQPINPAATPPISTAAPPAAFSRAGAVADLPGWRQADLAAALAAFKRGCAPLGKRKDPSGLTVPEDWAAPCAAAAIATDARGFFESQFTVTRLGDGKGFTTGYFEPEIAGCRAPTARCSTPLYRKPDDLLEVDLTPFASDLKGRKIRGRWDGKSFGPYPDRAAIYDGALKGRGLELAYAEDPIELFMLEVQGSGRLRLPDGSVMRVGYASQNGRPYVAIGRLLRQRNILPAGGAGLEAIIAWVHANPGPGDALMRENPSYVFFREMTGPDEGPHGALGVSLIAEATAAADATVMPLGAPVWLRTRIAEPGAAVTDWSRLLIAQDIGGAIRGPNRFDIFWGAGPRARAIASNLATSVEALILLPHAAAARLPDGAQARR</sequence>
<dbReference type="GO" id="GO:0004553">
    <property type="term" value="F:hydrolase activity, hydrolyzing O-glycosyl compounds"/>
    <property type="evidence" value="ECO:0007669"/>
    <property type="project" value="InterPro"/>
</dbReference>
<name>A0A7G5IM11_9SPHN</name>
<dbReference type="PANTHER" id="PTHR30124">
    <property type="entry name" value="MEMBRANE-BOUND LYTIC MUREIN TRANSGLYCOSYLASE A"/>
    <property type="match status" value="1"/>
</dbReference>
<dbReference type="GO" id="GO:0009254">
    <property type="term" value="P:peptidoglycan turnover"/>
    <property type="evidence" value="ECO:0007669"/>
    <property type="project" value="InterPro"/>
</dbReference>
<dbReference type="PIRSF" id="PIRSF019422">
    <property type="entry name" value="MltA"/>
    <property type="match status" value="1"/>
</dbReference>
<dbReference type="InterPro" id="IPR036908">
    <property type="entry name" value="RlpA-like_sf"/>
</dbReference>
<keyword evidence="3" id="KW-0456">Lyase</keyword>
<dbReference type="CDD" id="cd14485">
    <property type="entry name" value="mltA_like_LT_A"/>
    <property type="match status" value="1"/>
</dbReference>
<dbReference type="GO" id="GO:0071555">
    <property type="term" value="P:cell wall organization"/>
    <property type="evidence" value="ECO:0007669"/>
    <property type="project" value="UniProtKB-KW"/>
</dbReference>
<dbReference type="EC" id="4.2.2.n1" evidence="2"/>
<evidence type="ECO:0000256" key="5">
    <source>
        <dbReference type="ARBA" id="ARBA00030918"/>
    </source>
</evidence>
<feature type="domain" description="Lytic transglycosylase MltA" evidence="7">
    <location>
        <begin position="129"/>
        <end position="286"/>
    </location>
</feature>
<dbReference type="Gene3D" id="2.40.40.10">
    <property type="entry name" value="RlpA-like domain"/>
    <property type="match status" value="1"/>
</dbReference>
<dbReference type="Pfam" id="PF03562">
    <property type="entry name" value="MltA"/>
    <property type="match status" value="1"/>
</dbReference>
<dbReference type="PANTHER" id="PTHR30124:SF0">
    <property type="entry name" value="MEMBRANE-BOUND LYTIC MUREIN TRANSGLYCOSYLASE A"/>
    <property type="match status" value="1"/>
</dbReference>
<evidence type="ECO:0000313" key="9">
    <source>
        <dbReference type="Proteomes" id="UP000515292"/>
    </source>
</evidence>
<accession>A0A7G5IM11</accession>
<dbReference type="InterPro" id="IPR010611">
    <property type="entry name" value="3D_dom"/>
</dbReference>
<dbReference type="GO" id="GO:0019867">
    <property type="term" value="C:outer membrane"/>
    <property type="evidence" value="ECO:0007669"/>
    <property type="project" value="InterPro"/>
</dbReference>
<evidence type="ECO:0000259" key="7">
    <source>
        <dbReference type="SMART" id="SM00925"/>
    </source>
</evidence>
<evidence type="ECO:0000256" key="6">
    <source>
        <dbReference type="SAM" id="SignalP"/>
    </source>
</evidence>
<proteinExistence type="predicted"/>
<dbReference type="AlphaFoldDB" id="A0A7G5IM11"/>
<keyword evidence="9" id="KW-1185">Reference proteome</keyword>
<dbReference type="RefSeq" id="WP_182298283.1">
    <property type="nucleotide sequence ID" value="NZ_CP059851.1"/>
</dbReference>
<comment type="catalytic activity">
    <reaction evidence="1">
        <text>Exolytic cleavage of the (1-&gt;4)-beta-glycosidic linkage between N-acetylmuramic acid (MurNAc) and N-acetylglucosamine (GlcNAc) residues in peptidoglycan, from either the reducing or the non-reducing ends of the peptidoglycan chains, with concomitant formation of a 1,6-anhydrobond in the MurNAc residue.</text>
        <dbReference type="EC" id="4.2.2.n1"/>
    </reaction>
</comment>
<keyword evidence="4" id="KW-0961">Cell wall biogenesis/degradation</keyword>
<dbReference type="Gene3D" id="2.40.240.50">
    <property type="entry name" value="Barwin-like endoglucanases"/>
    <property type="match status" value="1"/>
</dbReference>
<dbReference type="InterPro" id="IPR005300">
    <property type="entry name" value="MltA_B"/>
</dbReference>
<dbReference type="SUPFAM" id="SSF50685">
    <property type="entry name" value="Barwin-like endoglucanases"/>
    <property type="match status" value="1"/>
</dbReference>
<dbReference type="Pfam" id="PF06725">
    <property type="entry name" value="3D"/>
    <property type="match status" value="1"/>
</dbReference>
<evidence type="ECO:0000256" key="1">
    <source>
        <dbReference type="ARBA" id="ARBA00001420"/>
    </source>
</evidence>
<dbReference type="GO" id="GO:0008933">
    <property type="term" value="F:peptidoglycan lytic transglycosylase activity"/>
    <property type="evidence" value="ECO:0007669"/>
    <property type="project" value="TreeGrafter"/>
</dbReference>
<feature type="signal peptide" evidence="6">
    <location>
        <begin position="1"/>
        <end position="19"/>
    </location>
</feature>
<evidence type="ECO:0000256" key="3">
    <source>
        <dbReference type="ARBA" id="ARBA00023239"/>
    </source>
</evidence>
<gene>
    <name evidence="8" type="ORF">H3309_08130</name>
</gene>
<dbReference type="EMBL" id="CP059851">
    <property type="protein sequence ID" value="QMW24403.1"/>
    <property type="molecule type" value="Genomic_DNA"/>
</dbReference>
<evidence type="ECO:0000313" key="8">
    <source>
        <dbReference type="EMBL" id="QMW24403.1"/>
    </source>
</evidence>